<dbReference type="Proteomes" id="UP001295684">
    <property type="component" value="Unassembled WGS sequence"/>
</dbReference>
<feature type="compositionally biased region" description="Basic and acidic residues" evidence="1">
    <location>
        <begin position="583"/>
        <end position="593"/>
    </location>
</feature>
<comment type="caution">
    <text evidence="2">The sequence shown here is derived from an EMBL/GenBank/DDBJ whole genome shotgun (WGS) entry which is preliminary data.</text>
</comment>
<evidence type="ECO:0000256" key="1">
    <source>
        <dbReference type="SAM" id="MobiDB-lite"/>
    </source>
</evidence>
<feature type="region of interest" description="Disordered" evidence="1">
    <location>
        <begin position="476"/>
        <end position="550"/>
    </location>
</feature>
<dbReference type="AlphaFoldDB" id="A0AAD1X619"/>
<reference evidence="2" key="1">
    <citation type="submission" date="2023-07" db="EMBL/GenBank/DDBJ databases">
        <authorList>
            <consortium name="AG Swart"/>
            <person name="Singh M."/>
            <person name="Singh A."/>
            <person name="Seah K."/>
            <person name="Emmerich C."/>
        </authorList>
    </citation>
    <scope>NUCLEOTIDE SEQUENCE</scope>
    <source>
        <strain evidence="2">DP1</strain>
    </source>
</reference>
<evidence type="ECO:0000313" key="3">
    <source>
        <dbReference type="Proteomes" id="UP001295684"/>
    </source>
</evidence>
<feature type="region of interest" description="Disordered" evidence="1">
    <location>
        <begin position="338"/>
        <end position="359"/>
    </location>
</feature>
<feature type="compositionally biased region" description="Basic residues" evidence="1">
    <location>
        <begin position="493"/>
        <end position="504"/>
    </location>
</feature>
<evidence type="ECO:0000313" key="2">
    <source>
        <dbReference type="EMBL" id="CAI2358981.1"/>
    </source>
</evidence>
<accession>A0AAD1X619</accession>
<feature type="compositionally biased region" description="Polar residues" evidence="1">
    <location>
        <begin position="217"/>
        <end position="226"/>
    </location>
</feature>
<name>A0AAD1X619_EUPCR</name>
<gene>
    <name evidence="2" type="ORF">ECRASSUSDP1_LOCUS265</name>
</gene>
<feature type="compositionally biased region" description="Polar residues" evidence="1">
    <location>
        <begin position="482"/>
        <end position="492"/>
    </location>
</feature>
<feature type="region of interest" description="Disordered" evidence="1">
    <location>
        <begin position="217"/>
        <end position="245"/>
    </location>
</feature>
<organism evidence="2 3">
    <name type="scientific">Euplotes crassus</name>
    <dbReference type="NCBI Taxonomy" id="5936"/>
    <lineage>
        <taxon>Eukaryota</taxon>
        <taxon>Sar</taxon>
        <taxon>Alveolata</taxon>
        <taxon>Ciliophora</taxon>
        <taxon>Intramacronucleata</taxon>
        <taxon>Spirotrichea</taxon>
        <taxon>Hypotrichia</taxon>
        <taxon>Euplotida</taxon>
        <taxon>Euplotidae</taxon>
        <taxon>Moneuplotes</taxon>
    </lineage>
</organism>
<keyword evidence="3" id="KW-1185">Reference proteome</keyword>
<proteinExistence type="predicted"/>
<feature type="region of interest" description="Disordered" evidence="1">
    <location>
        <begin position="583"/>
        <end position="639"/>
    </location>
</feature>
<sequence length="705" mass="81430">MNSSLPGPNKFPVLDRLYQKQVDYYDSKVITDIIYNENTNLVSIFKDYLIYDDVSEFLKRSYTIKESQERLPKVFEFYEKYSKVFPNYVTLPENKCMFKNIERKQKMIDDKQNALDVIDRRRRKKNNGHFSDLLGESSIDMFSTKFMDSILKQDEELEKLRKQNEINEKFVKAVEDFTKNDSLIAPVNQSQMSVNLSMSEMDDKENSDLSCIKSQFTIDQNQSHHTSSSKKEEVEKTPVGSTNTKNTRKVNVFEYNNLANKKLKLINLNKPLQRTDIIRLENSLDLDKSTPAQQKNPGKSSILSSQRLAKNAINSIPKLNKKVSLKSLKMSENDDRRTFISSTERHMDLTSNKQKNSEKNTEPGIIITNRSEGQKVIKKRKKIIMDNKLTTRALLAERIAAHERKKTEIWNHKGFKGDTRQSFLTRHVQGTIPNPMMVTNGINNTHRHTKSKEVLIKNDRRLANPITLKSQKSYKNIYPNPMSMNARNTNQSCKKRKKGRALQSHHKDQLSIPPQIKGNLQIESTASGHSSIKRNNADSSSRKFSNASTSRFNTESLGLTLVRPKGGASFKDQKLNERNFKNHIVTERYKNPDSNKTNPRFGSKDRKSTNLTNKQLKSIKIRGASSSELGPLPATTNNNHYYGRFFNTNASERQSKELFLNDKNLKSMKYFKKSQINRDKQKPRIEGLGKYYGPLTERNKQRTCH</sequence>
<protein>
    <submittedName>
        <fullName evidence="2">Uncharacterized protein</fullName>
    </submittedName>
</protein>
<feature type="compositionally biased region" description="Polar residues" evidence="1">
    <location>
        <begin position="624"/>
        <end position="639"/>
    </location>
</feature>
<dbReference type="EMBL" id="CAMPGE010000247">
    <property type="protein sequence ID" value="CAI2358981.1"/>
    <property type="molecule type" value="Genomic_DNA"/>
</dbReference>
<feature type="compositionally biased region" description="Polar residues" evidence="1">
    <location>
        <begin position="521"/>
        <end position="550"/>
    </location>
</feature>
<feature type="compositionally biased region" description="Basic and acidic residues" evidence="1">
    <location>
        <begin position="338"/>
        <end position="348"/>
    </location>
</feature>